<reference evidence="2 3" key="1">
    <citation type="submission" date="2015-11" db="EMBL/GenBank/DDBJ databases">
        <title>Genomes and virulence difference between two physiological races of Phytophthora nicotianae.</title>
        <authorList>
            <person name="Liu H."/>
            <person name="Ma X."/>
            <person name="Yu H."/>
            <person name="Fang D."/>
            <person name="Li Y."/>
            <person name="Wang X."/>
            <person name="Wang W."/>
            <person name="Dong Y."/>
            <person name="Xiao B."/>
        </authorList>
    </citation>
    <scope>NUCLEOTIDE SEQUENCE [LARGE SCALE GENOMIC DNA]</scope>
    <source>
        <strain evidence="3">race 0</strain>
    </source>
</reference>
<evidence type="ECO:0000313" key="2">
    <source>
        <dbReference type="EMBL" id="KUF78888.1"/>
    </source>
</evidence>
<sequence length="162" mass="17691">MLETRRKLLNAALSGNMVLSCALLLTTMFLLETPYVGFDAAITAGVYVVFTFVAIVILNKSPSAFSIGFLVGASLLVLVLAFQGAFYWVAQTLLWVFEVVWISDLVLMLCVVTTVVVKSKEDVIDTYAAYEYIPDTSYPDNAILANMASPINYQATIPTADI</sequence>
<protein>
    <submittedName>
        <fullName evidence="2">Uncharacterized protein</fullName>
    </submittedName>
</protein>
<organism evidence="2 3">
    <name type="scientific">Phytophthora nicotianae</name>
    <name type="common">Potato buckeye rot agent</name>
    <name type="synonym">Phytophthora parasitica</name>
    <dbReference type="NCBI Taxonomy" id="4792"/>
    <lineage>
        <taxon>Eukaryota</taxon>
        <taxon>Sar</taxon>
        <taxon>Stramenopiles</taxon>
        <taxon>Oomycota</taxon>
        <taxon>Peronosporomycetes</taxon>
        <taxon>Peronosporales</taxon>
        <taxon>Peronosporaceae</taxon>
        <taxon>Phytophthora</taxon>
    </lineage>
</organism>
<keyword evidence="1" id="KW-0812">Transmembrane</keyword>
<feature type="transmembrane region" description="Helical" evidence="1">
    <location>
        <begin position="37"/>
        <end position="58"/>
    </location>
</feature>
<gene>
    <name evidence="2" type="ORF">AM587_10002351</name>
</gene>
<dbReference type="OrthoDB" id="78857at2759"/>
<dbReference type="AlphaFoldDB" id="A0A0W8C496"/>
<name>A0A0W8C496_PHYNI</name>
<keyword evidence="1" id="KW-1133">Transmembrane helix</keyword>
<proteinExistence type="predicted"/>
<feature type="transmembrane region" description="Helical" evidence="1">
    <location>
        <begin position="65"/>
        <end position="89"/>
    </location>
</feature>
<feature type="transmembrane region" description="Helical" evidence="1">
    <location>
        <begin position="12"/>
        <end position="31"/>
    </location>
</feature>
<keyword evidence="1" id="KW-0472">Membrane</keyword>
<feature type="transmembrane region" description="Helical" evidence="1">
    <location>
        <begin position="95"/>
        <end position="117"/>
    </location>
</feature>
<dbReference type="EMBL" id="LNFO01005119">
    <property type="protein sequence ID" value="KUF78888.1"/>
    <property type="molecule type" value="Genomic_DNA"/>
</dbReference>
<evidence type="ECO:0000313" key="3">
    <source>
        <dbReference type="Proteomes" id="UP000052943"/>
    </source>
</evidence>
<evidence type="ECO:0000256" key="1">
    <source>
        <dbReference type="SAM" id="Phobius"/>
    </source>
</evidence>
<dbReference type="PROSITE" id="PS51257">
    <property type="entry name" value="PROKAR_LIPOPROTEIN"/>
    <property type="match status" value="1"/>
</dbReference>
<comment type="caution">
    <text evidence="2">The sequence shown here is derived from an EMBL/GenBank/DDBJ whole genome shotgun (WGS) entry which is preliminary data.</text>
</comment>
<accession>A0A0W8C496</accession>
<dbReference type="Proteomes" id="UP000052943">
    <property type="component" value="Unassembled WGS sequence"/>
</dbReference>